<gene>
    <name evidence="3" type="ORF">CJ205_01900</name>
</gene>
<dbReference type="Pfam" id="PF23771">
    <property type="entry name" value="DUF7168"/>
    <property type="match status" value="1"/>
</dbReference>
<dbReference type="Proteomes" id="UP000235682">
    <property type="component" value="Unassembled WGS sequence"/>
</dbReference>
<evidence type="ECO:0000313" key="3">
    <source>
        <dbReference type="EMBL" id="PMC58946.1"/>
    </source>
</evidence>
<dbReference type="AlphaFoldDB" id="A0A2N6SPH7"/>
<name>A0A2N6SPH7_9LACT</name>
<reference evidence="3 4" key="1">
    <citation type="submission" date="2017-09" db="EMBL/GenBank/DDBJ databases">
        <title>Bacterial strain isolated from the female urinary microbiota.</title>
        <authorList>
            <person name="Thomas-White K."/>
            <person name="Kumar N."/>
            <person name="Forster S."/>
            <person name="Putonti C."/>
            <person name="Lawley T."/>
            <person name="Wolfe A.J."/>
        </authorList>
    </citation>
    <scope>NUCLEOTIDE SEQUENCE [LARGE SCALE GENOMIC DNA]</scope>
    <source>
        <strain evidence="3 4">UMB0852</strain>
    </source>
</reference>
<evidence type="ECO:0000259" key="2">
    <source>
        <dbReference type="Pfam" id="PF23771"/>
    </source>
</evidence>
<comment type="caution">
    <text evidence="3">The sequence shown here is derived from an EMBL/GenBank/DDBJ whole genome shotgun (WGS) entry which is preliminary data.</text>
</comment>
<accession>A0A2N6SPH7</accession>
<dbReference type="InterPro" id="IPR055592">
    <property type="entry name" value="DUF7168"/>
</dbReference>
<feature type="domain" description="DUF7168" evidence="2">
    <location>
        <begin position="50"/>
        <end position="192"/>
    </location>
</feature>
<dbReference type="EMBL" id="PNHE01000004">
    <property type="protein sequence ID" value="PMC58946.1"/>
    <property type="molecule type" value="Genomic_DNA"/>
</dbReference>
<dbReference type="Pfam" id="PF10979">
    <property type="entry name" value="DUF2786"/>
    <property type="match status" value="1"/>
</dbReference>
<dbReference type="RefSeq" id="WP_102233297.1">
    <property type="nucleotide sequence ID" value="NZ_PNHE01000004.1"/>
</dbReference>
<organism evidence="3 4">
    <name type="scientific">Dolosicoccus paucivorans</name>
    <dbReference type="NCBI Taxonomy" id="84521"/>
    <lineage>
        <taxon>Bacteria</taxon>
        <taxon>Bacillati</taxon>
        <taxon>Bacillota</taxon>
        <taxon>Bacilli</taxon>
        <taxon>Lactobacillales</taxon>
        <taxon>Aerococcaceae</taxon>
        <taxon>Dolosicoccus</taxon>
    </lineage>
</organism>
<sequence length="237" mass="27698">MSTTSDKIIEKIRNLIKLAEDGKDDEESQTALLMAQRLMLRYKISQHDLEESSDQEITLRSLSVYKRLYWWERVLAQVIADNFSVMLYVQSNQFPHQRSIQRKIVFMGLEEDTDFAFNMYHLAADSMRHYASLHVQQDDTSQSDADVRKAYYQGFIDGLEEKFKQQQEQMRKENDRYSLVLKTPKKVKEAYDKQVKGMISFKAPSLDVESQAYSDGFQKGQNVTLGAERLSNDHRKS</sequence>
<dbReference type="InterPro" id="IPR024498">
    <property type="entry name" value="DUF2786"/>
</dbReference>
<dbReference type="STRING" id="84521.SAMN04487994_10358"/>
<proteinExistence type="predicted"/>
<evidence type="ECO:0000313" key="4">
    <source>
        <dbReference type="Proteomes" id="UP000235682"/>
    </source>
</evidence>
<keyword evidence="4" id="KW-1185">Reference proteome</keyword>
<feature type="domain" description="DUF2786" evidence="1">
    <location>
        <begin position="7"/>
        <end position="46"/>
    </location>
</feature>
<evidence type="ECO:0000259" key="1">
    <source>
        <dbReference type="Pfam" id="PF10979"/>
    </source>
</evidence>
<protein>
    <submittedName>
        <fullName evidence="3">Uncharacterized protein</fullName>
    </submittedName>
</protein>